<evidence type="ECO:0000313" key="2">
    <source>
        <dbReference type="EMBL" id="GFO23619.1"/>
    </source>
</evidence>
<keyword evidence="3" id="KW-1185">Reference proteome</keyword>
<name>A0AAV4BXS9_9GAST</name>
<evidence type="ECO:0000256" key="1">
    <source>
        <dbReference type="SAM" id="MobiDB-lite"/>
    </source>
</evidence>
<reference evidence="2 3" key="1">
    <citation type="journal article" date="2021" name="Elife">
        <title>Chloroplast acquisition without the gene transfer in kleptoplastic sea slugs, Plakobranchus ocellatus.</title>
        <authorList>
            <person name="Maeda T."/>
            <person name="Takahashi S."/>
            <person name="Yoshida T."/>
            <person name="Shimamura S."/>
            <person name="Takaki Y."/>
            <person name="Nagai Y."/>
            <person name="Toyoda A."/>
            <person name="Suzuki Y."/>
            <person name="Arimoto A."/>
            <person name="Ishii H."/>
            <person name="Satoh N."/>
            <person name="Nishiyama T."/>
            <person name="Hasebe M."/>
            <person name="Maruyama T."/>
            <person name="Minagawa J."/>
            <person name="Obokata J."/>
            <person name="Shigenobu S."/>
        </authorList>
    </citation>
    <scope>NUCLEOTIDE SEQUENCE [LARGE SCALE GENOMIC DNA]</scope>
</reference>
<dbReference type="EMBL" id="BLXT01005511">
    <property type="protein sequence ID" value="GFO23619.1"/>
    <property type="molecule type" value="Genomic_DNA"/>
</dbReference>
<proteinExistence type="predicted"/>
<comment type="caution">
    <text evidence="2">The sequence shown here is derived from an EMBL/GenBank/DDBJ whole genome shotgun (WGS) entry which is preliminary data.</text>
</comment>
<sequence>MKTAAQKRFATGQRKRKPFSPHSGECINHDGGASSPAKLLLALMERQPYWMPGSAQGRMVDSTSKLFGAESPSQPSEVLREEWSTQHLNYLNFSVQSHRVNLLKCSWKNGRLNI</sequence>
<dbReference type="AlphaFoldDB" id="A0AAV4BXS9"/>
<dbReference type="Proteomes" id="UP000735302">
    <property type="component" value="Unassembled WGS sequence"/>
</dbReference>
<gene>
    <name evidence="2" type="ORF">PoB_005012400</name>
</gene>
<accession>A0AAV4BXS9</accession>
<feature type="region of interest" description="Disordered" evidence="1">
    <location>
        <begin position="1"/>
        <end position="30"/>
    </location>
</feature>
<evidence type="ECO:0000313" key="3">
    <source>
        <dbReference type="Proteomes" id="UP000735302"/>
    </source>
</evidence>
<protein>
    <submittedName>
        <fullName evidence="2">Uncharacterized protein</fullName>
    </submittedName>
</protein>
<organism evidence="2 3">
    <name type="scientific">Plakobranchus ocellatus</name>
    <dbReference type="NCBI Taxonomy" id="259542"/>
    <lineage>
        <taxon>Eukaryota</taxon>
        <taxon>Metazoa</taxon>
        <taxon>Spiralia</taxon>
        <taxon>Lophotrochozoa</taxon>
        <taxon>Mollusca</taxon>
        <taxon>Gastropoda</taxon>
        <taxon>Heterobranchia</taxon>
        <taxon>Euthyneura</taxon>
        <taxon>Panpulmonata</taxon>
        <taxon>Sacoglossa</taxon>
        <taxon>Placobranchoidea</taxon>
        <taxon>Plakobranchidae</taxon>
        <taxon>Plakobranchus</taxon>
    </lineage>
</organism>